<keyword evidence="1" id="KW-1133">Transmembrane helix</keyword>
<feature type="domain" description="Acyltransferase 3" evidence="2">
    <location>
        <begin position="8"/>
        <end position="335"/>
    </location>
</feature>
<evidence type="ECO:0000256" key="1">
    <source>
        <dbReference type="SAM" id="Phobius"/>
    </source>
</evidence>
<name>A0A562R3H9_9BURK</name>
<feature type="transmembrane region" description="Helical" evidence="1">
    <location>
        <begin position="317"/>
        <end position="338"/>
    </location>
</feature>
<feature type="transmembrane region" description="Helical" evidence="1">
    <location>
        <begin position="165"/>
        <end position="187"/>
    </location>
</feature>
<evidence type="ECO:0000313" key="4">
    <source>
        <dbReference type="Proteomes" id="UP000318431"/>
    </source>
</evidence>
<keyword evidence="4" id="KW-1185">Reference proteome</keyword>
<dbReference type="RefSeq" id="WP_145650701.1">
    <property type="nucleotide sequence ID" value="NZ_VLLB01000007.1"/>
</dbReference>
<feature type="transmembrane region" description="Helical" evidence="1">
    <location>
        <begin position="78"/>
        <end position="99"/>
    </location>
</feature>
<protein>
    <submittedName>
        <fullName evidence="3">Peptidoglycan/LPS O-acetylase OafA/YrhL</fullName>
    </submittedName>
</protein>
<sequence length="368" mass="41294">MSREFSLYLDAVRFLAALMVVVYHMNMRWLSRDILPLSDHGHAAVMVFFVLSGYVISSIHAGRENTPAEYWASRLARFYSLALPVVLLTPLVDLAGAAIDPGLYEGMTTTGLAPVRIASSLLWLNEVWNVSIMCFSNTPYWSLCYEMWYYILFAVCVFTTGRKRALLLVAGALVIGPKILLLAPVWAMGVALHRWQWLGRIAPQQGAWLFAASLLAFALFQHYRLTDLGSGWLRSLVGPEQHHQLTFSRFALTDYLLGLIVAANFAGARAIAPVFGPVLLPLQKPIRWLAGYTFSLYLMHQPLLLFYGVLIDGDPAGSLYVTEVFGAVLVTVWLAGSVTERRRHLLRAWLLARLQDGRTLPWRPRSAR</sequence>
<dbReference type="EMBL" id="VLLB01000007">
    <property type="protein sequence ID" value="TWI62990.1"/>
    <property type="molecule type" value="Genomic_DNA"/>
</dbReference>
<feature type="transmembrane region" description="Helical" evidence="1">
    <location>
        <begin position="40"/>
        <end position="57"/>
    </location>
</feature>
<dbReference type="Proteomes" id="UP000318431">
    <property type="component" value="Unassembled WGS sequence"/>
</dbReference>
<dbReference type="AlphaFoldDB" id="A0A562R3H9"/>
<dbReference type="PANTHER" id="PTHR23028:SF131">
    <property type="entry name" value="BLR2367 PROTEIN"/>
    <property type="match status" value="1"/>
</dbReference>
<gene>
    <name evidence="3" type="ORF">IP91_03830</name>
</gene>
<keyword evidence="1" id="KW-0812">Transmembrane</keyword>
<dbReference type="GO" id="GO:0016747">
    <property type="term" value="F:acyltransferase activity, transferring groups other than amino-acyl groups"/>
    <property type="evidence" value="ECO:0007669"/>
    <property type="project" value="InterPro"/>
</dbReference>
<organism evidence="3 4">
    <name type="scientific">Pseudoduganella lurida</name>
    <dbReference type="NCBI Taxonomy" id="1036180"/>
    <lineage>
        <taxon>Bacteria</taxon>
        <taxon>Pseudomonadati</taxon>
        <taxon>Pseudomonadota</taxon>
        <taxon>Betaproteobacteria</taxon>
        <taxon>Burkholderiales</taxon>
        <taxon>Oxalobacteraceae</taxon>
        <taxon>Telluria group</taxon>
        <taxon>Pseudoduganella</taxon>
    </lineage>
</organism>
<dbReference type="InterPro" id="IPR050879">
    <property type="entry name" value="Acyltransferase_3"/>
</dbReference>
<feature type="transmembrane region" description="Helical" evidence="1">
    <location>
        <begin position="7"/>
        <end position="25"/>
    </location>
</feature>
<dbReference type="GO" id="GO:0000271">
    <property type="term" value="P:polysaccharide biosynthetic process"/>
    <property type="evidence" value="ECO:0007669"/>
    <property type="project" value="TreeGrafter"/>
</dbReference>
<evidence type="ECO:0000313" key="3">
    <source>
        <dbReference type="EMBL" id="TWI62990.1"/>
    </source>
</evidence>
<feature type="transmembrane region" description="Helical" evidence="1">
    <location>
        <begin position="289"/>
        <end position="311"/>
    </location>
</feature>
<dbReference type="InterPro" id="IPR002656">
    <property type="entry name" value="Acyl_transf_3_dom"/>
</dbReference>
<dbReference type="PANTHER" id="PTHR23028">
    <property type="entry name" value="ACETYLTRANSFERASE"/>
    <property type="match status" value="1"/>
</dbReference>
<dbReference type="OrthoDB" id="9796461at2"/>
<feature type="transmembrane region" description="Helical" evidence="1">
    <location>
        <begin position="140"/>
        <end position="158"/>
    </location>
</feature>
<dbReference type="GO" id="GO:0016020">
    <property type="term" value="C:membrane"/>
    <property type="evidence" value="ECO:0007669"/>
    <property type="project" value="TreeGrafter"/>
</dbReference>
<keyword evidence="1" id="KW-0472">Membrane</keyword>
<evidence type="ECO:0000259" key="2">
    <source>
        <dbReference type="Pfam" id="PF01757"/>
    </source>
</evidence>
<proteinExistence type="predicted"/>
<dbReference type="Pfam" id="PF01757">
    <property type="entry name" value="Acyl_transf_3"/>
    <property type="match status" value="1"/>
</dbReference>
<comment type="caution">
    <text evidence="3">The sequence shown here is derived from an EMBL/GenBank/DDBJ whole genome shotgun (WGS) entry which is preliminary data.</text>
</comment>
<accession>A0A562R3H9</accession>
<reference evidence="3 4" key="1">
    <citation type="journal article" date="2015" name="Stand. Genomic Sci.">
        <title>Genomic Encyclopedia of Bacterial and Archaeal Type Strains, Phase III: the genomes of soil and plant-associated and newly described type strains.</title>
        <authorList>
            <person name="Whitman W.B."/>
            <person name="Woyke T."/>
            <person name="Klenk H.P."/>
            <person name="Zhou Y."/>
            <person name="Lilburn T.G."/>
            <person name="Beck B.J."/>
            <person name="De Vos P."/>
            <person name="Vandamme P."/>
            <person name="Eisen J.A."/>
            <person name="Garrity G."/>
            <person name="Hugenholtz P."/>
            <person name="Kyrpides N.C."/>
        </authorList>
    </citation>
    <scope>NUCLEOTIDE SEQUENCE [LARGE SCALE GENOMIC DNA]</scope>
    <source>
        <strain evidence="3 4">CGMCC 1.10822</strain>
    </source>
</reference>